<protein>
    <recommendedName>
        <fullName evidence="3">CCHC-type domain-containing protein</fullName>
    </recommendedName>
</protein>
<feature type="domain" description="CCHC-type" evidence="3">
    <location>
        <begin position="255"/>
        <end position="269"/>
    </location>
</feature>
<dbReference type="Proteomes" id="UP001529510">
    <property type="component" value="Unassembled WGS sequence"/>
</dbReference>
<reference evidence="4 5" key="1">
    <citation type="submission" date="2024-05" db="EMBL/GenBank/DDBJ databases">
        <title>Genome sequencing and assembly of Indian major carp, Cirrhinus mrigala (Hamilton, 1822).</title>
        <authorList>
            <person name="Mohindra V."/>
            <person name="Chowdhury L.M."/>
            <person name="Lal K."/>
            <person name="Jena J.K."/>
        </authorList>
    </citation>
    <scope>NUCLEOTIDE SEQUENCE [LARGE SCALE GENOMIC DNA]</scope>
    <source>
        <strain evidence="4">CM1030</strain>
        <tissue evidence="4">Blood</tissue>
    </source>
</reference>
<dbReference type="GO" id="GO:0008270">
    <property type="term" value="F:zinc ion binding"/>
    <property type="evidence" value="ECO:0007669"/>
    <property type="project" value="UniProtKB-KW"/>
</dbReference>
<dbReference type="AlphaFoldDB" id="A0ABD0QY07"/>
<dbReference type="Pfam" id="PF03732">
    <property type="entry name" value="Retrotrans_gag"/>
    <property type="match status" value="1"/>
</dbReference>
<dbReference type="PROSITE" id="PS50158">
    <property type="entry name" value="ZF_CCHC"/>
    <property type="match status" value="1"/>
</dbReference>
<keyword evidence="5" id="KW-1185">Reference proteome</keyword>
<dbReference type="EMBL" id="JAMKFB020000006">
    <property type="protein sequence ID" value="KAL0191114.1"/>
    <property type="molecule type" value="Genomic_DNA"/>
</dbReference>
<keyword evidence="1" id="KW-0479">Metal-binding</keyword>
<feature type="non-terminal residue" evidence="4">
    <location>
        <position position="278"/>
    </location>
</feature>
<evidence type="ECO:0000259" key="3">
    <source>
        <dbReference type="PROSITE" id="PS50158"/>
    </source>
</evidence>
<evidence type="ECO:0000256" key="1">
    <source>
        <dbReference type="PROSITE-ProRule" id="PRU00047"/>
    </source>
</evidence>
<accession>A0ABD0QY07</accession>
<gene>
    <name evidence="4" type="ORF">M9458_013812</name>
</gene>
<dbReference type="InterPro" id="IPR005162">
    <property type="entry name" value="Retrotrans_gag_dom"/>
</dbReference>
<organism evidence="4 5">
    <name type="scientific">Cirrhinus mrigala</name>
    <name type="common">Mrigala</name>
    <dbReference type="NCBI Taxonomy" id="683832"/>
    <lineage>
        <taxon>Eukaryota</taxon>
        <taxon>Metazoa</taxon>
        <taxon>Chordata</taxon>
        <taxon>Craniata</taxon>
        <taxon>Vertebrata</taxon>
        <taxon>Euteleostomi</taxon>
        <taxon>Actinopterygii</taxon>
        <taxon>Neopterygii</taxon>
        <taxon>Teleostei</taxon>
        <taxon>Ostariophysi</taxon>
        <taxon>Cypriniformes</taxon>
        <taxon>Cyprinidae</taxon>
        <taxon>Labeoninae</taxon>
        <taxon>Labeonini</taxon>
        <taxon>Cirrhinus</taxon>
    </lineage>
</organism>
<dbReference type="PANTHER" id="PTHR15503:SF22">
    <property type="entry name" value="TRANSPOSON TY3-I GAG POLYPROTEIN"/>
    <property type="match status" value="1"/>
</dbReference>
<proteinExistence type="predicted"/>
<keyword evidence="1" id="KW-0863">Zinc-finger</keyword>
<dbReference type="InterPro" id="IPR032567">
    <property type="entry name" value="RTL1-rel"/>
</dbReference>
<dbReference type="SUPFAM" id="SSF57756">
    <property type="entry name" value="Retrovirus zinc finger-like domains"/>
    <property type="match status" value="1"/>
</dbReference>
<evidence type="ECO:0000313" key="5">
    <source>
        <dbReference type="Proteomes" id="UP001529510"/>
    </source>
</evidence>
<feature type="compositionally biased region" description="Low complexity" evidence="2">
    <location>
        <begin position="1"/>
        <end position="20"/>
    </location>
</feature>
<comment type="caution">
    <text evidence="4">The sequence shown here is derived from an EMBL/GenBank/DDBJ whole genome shotgun (WGS) entry which is preliminary data.</text>
</comment>
<name>A0ABD0QY07_CIRMR</name>
<evidence type="ECO:0000256" key="2">
    <source>
        <dbReference type="SAM" id="MobiDB-lite"/>
    </source>
</evidence>
<sequence length="278" mass="30365">MDPTSPDVSTTTSQKTSPSTDPATVDQIASELSAQATVLTSHQQQLDRLTSLTEQLARALQGLQVTAPPAATPVSTPPPGAQTVTASPRLAFPEKFDDWATAVWNLDGPAFPSFAIFLQRFKEVFQPSSESGEAGEQIVKLRQGRRTAADYALDFRTLAAQSGWNDGPLKLHYRKGLHPDLQVELACRDEGLTLDQYIDLSIRIDNVLRARKSSRPFTSMPLTSPAAEAVPEPMQLGATKLTVEERERRLRGNLCLYCGLAGHIRANCPTRPPCHPPR</sequence>
<keyword evidence="1" id="KW-0862">Zinc</keyword>
<feature type="region of interest" description="Disordered" evidence="2">
    <location>
        <begin position="1"/>
        <end position="24"/>
    </location>
</feature>
<dbReference type="InterPro" id="IPR036875">
    <property type="entry name" value="Znf_CCHC_sf"/>
</dbReference>
<evidence type="ECO:0000313" key="4">
    <source>
        <dbReference type="EMBL" id="KAL0191114.1"/>
    </source>
</evidence>
<dbReference type="InterPro" id="IPR001878">
    <property type="entry name" value="Znf_CCHC"/>
</dbReference>
<dbReference type="PANTHER" id="PTHR15503">
    <property type="entry name" value="LDOC1 RELATED"/>
    <property type="match status" value="1"/>
</dbReference>